<protein>
    <submittedName>
        <fullName evidence="14">Glypican-6, putative</fullName>
    </submittedName>
</protein>
<dbReference type="GO" id="GO:0016477">
    <property type="term" value="P:cell migration"/>
    <property type="evidence" value="ECO:0007669"/>
    <property type="project" value="TreeGrafter"/>
</dbReference>
<dbReference type="HOGENOM" id="CLU_024658_2_1_1"/>
<keyword evidence="8" id="KW-0325">Glycoprotein</keyword>
<dbReference type="EMBL" id="AAZO01003609">
    <property type="status" value="NOT_ANNOTATED_CDS"/>
    <property type="molecule type" value="Genomic_DNA"/>
</dbReference>
<evidence type="ECO:0000313" key="14">
    <source>
        <dbReference type="EMBL" id="EEB14597.1"/>
    </source>
</evidence>
<name>E0VMJ1_PEDHC</name>
<dbReference type="Pfam" id="PF01153">
    <property type="entry name" value="Glypican"/>
    <property type="match status" value="1"/>
</dbReference>
<dbReference type="FunCoup" id="E0VMJ1">
    <property type="interactions" value="439"/>
</dbReference>
<dbReference type="GO" id="GO:0005576">
    <property type="term" value="C:extracellular region"/>
    <property type="evidence" value="ECO:0007669"/>
    <property type="project" value="TreeGrafter"/>
</dbReference>
<dbReference type="Proteomes" id="UP000009046">
    <property type="component" value="Unassembled WGS sequence"/>
</dbReference>
<evidence type="ECO:0000256" key="7">
    <source>
        <dbReference type="ARBA" id="ARBA00023136"/>
    </source>
</evidence>
<comment type="function">
    <text evidence="12">Cell surface proteoglycan.</text>
</comment>
<dbReference type="AlphaFoldDB" id="E0VMJ1"/>
<evidence type="ECO:0000256" key="8">
    <source>
        <dbReference type="ARBA" id="ARBA00023180"/>
    </source>
</evidence>
<reference evidence="14" key="2">
    <citation type="submission" date="2007-04" db="EMBL/GenBank/DDBJ databases">
        <title>The genome of the human body louse.</title>
        <authorList>
            <consortium name="The Human Body Louse Genome Consortium"/>
            <person name="Kirkness E."/>
            <person name="Walenz B."/>
            <person name="Hass B."/>
            <person name="Bruggner R."/>
            <person name="Strausberg R."/>
        </authorList>
    </citation>
    <scope>NUCLEOTIDE SEQUENCE</scope>
    <source>
        <strain evidence="14">USDA</strain>
    </source>
</reference>
<organism>
    <name type="scientific">Pediculus humanus subsp. corporis</name>
    <name type="common">Body louse</name>
    <dbReference type="NCBI Taxonomy" id="121224"/>
    <lineage>
        <taxon>Eukaryota</taxon>
        <taxon>Metazoa</taxon>
        <taxon>Ecdysozoa</taxon>
        <taxon>Arthropoda</taxon>
        <taxon>Hexapoda</taxon>
        <taxon>Insecta</taxon>
        <taxon>Pterygota</taxon>
        <taxon>Neoptera</taxon>
        <taxon>Paraneoptera</taxon>
        <taxon>Psocodea</taxon>
        <taxon>Troctomorpha</taxon>
        <taxon>Phthiraptera</taxon>
        <taxon>Anoplura</taxon>
        <taxon>Pediculidae</taxon>
        <taxon>Pediculus</taxon>
    </lineage>
</organism>
<dbReference type="GeneID" id="8235893"/>
<dbReference type="GO" id="GO:0009966">
    <property type="term" value="P:regulation of signal transduction"/>
    <property type="evidence" value="ECO:0007669"/>
    <property type="project" value="InterPro"/>
</dbReference>
<evidence type="ECO:0000256" key="4">
    <source>
        <dbReference type="ARBA" id="ARBA00022622"/>
    </source>
</evidence>
<dbReference type="RefSeq" id="XP_002427335.1">
    <property type="nucleotide sequence ID" value="XM_002427290.1"/>
</dbReference>
<evidence type="ECO:0000256" key="5">
    <source>
        <dbReference type="ARBA" id="ARBA00022729"/>
    </source>
</evidence>
<reference evidence="14" key="1">
    <citation type="submission" date="2007-04" db="EMBL/GenBank/DDBJ databases">
        <title>Annotation of Pediculus humanus corporis strain USDA.</title>
        <authorList>
            <person name="Kirkness E."/>
            <person name="Hannick L."/>
            <person name="Hass B."/>
            <person name="Bruggner R."/>
            <person name="Lawson D."/>
            <person name="Bidwell S."/>
            <person name="Joardar V."/>
            <person name="Caler E."/>
            <person name="Walenz B."/>
            <person name="Inman J."/>
            <person name="Schobel S."/>
            <person name="Galinsky K."/>
            <person name="Amedeo P."/>
            <person name="Strausberg R."/>
        </authorList>
    </citation>
    <scope>NUCLEOTIDE SEQUENCE</scope>
    <source>
        <strain evidence="14">USDA</strain>
    </source>
</reference>
<dbReference type="EnsemblMetazoa" id="PHUM310930-RA">
    <property type="protein sequence ID" value="PHUM310930-PA"/>
    <property type="gene ID" value="PHUM310930"/>
</dbReference>
<keyword evidence="16" id="KW-1185">Reference proteome</keyword>
<feature type="region of interest" description="Disordered" evidence="13">
    <location>
        <begin position="366"/>
        <end position="400"/>
    </location>
</feature>
<dbReference type="OrthoDB" id="10010764at2759"/>
<dbReference type="OMA" id="XDESSGS"/>
<accession>E0VMJ1</accession>
<dbReference type="VEuPathDB" id="VectorBase:PHUM310930"/>
<keyword evidence="7 12" id="KW-0472">Membrane</keyword>
<evidence type="ECO:0000313" key="16">
    <source>
        <dbReference type="Proteomes" id="UP000009046"/>
    </source>
</evidence>
<keyword evidence="10 12" id="KW-0449">Lipoprotein</keyword>
<evidence type="ECO:0000256" key="13">
    <source>
        <dbReference type="SAM" id="MobiDB-lite"/>
    </source>
</evidence>
<comment type="similarity">
    <text evidence="2 11">Belongs to the glypican family.</text>
</comment>
<evidence type="ECO:0000256" key="9">
    <source>
        <dbReference type="ARBA" id="ARBA00023207"/>
    </source>
</evidence>
<dbReference type="STRING" id="121224.E0VMJ1"/>
<evidence type="ECO:0000256" key="12">
    <source>
        <dbReference type="RuleBase" id="RU003519"/>
    </source>
</evidence>
<evidence type="ECO:0000256" key="2">
    <source>
        <dbReference type="ARBA" id="ARBA00010260"/>
    </source>
</evidence>
<dbReference type="EMBL" id="DS235313">
    <property type="protein sequence ID" value="EEB14597.1"/>
    <property type="molecule type" value="Genomic_DNA"/>
</dbReference>
<dbReference type="GO" id="GO:1905475">
    <property type="term" value="P:regulation of protein localization to membrane"/>
    <property type="evidence" value="ECO:0007669"/>
    <property type="project" value="TreeGrafter"/>
</dbReference>
<evidence type="ECO:0000313" key="15">
    <source>
        <dbReference type="EnsemblMetazoa" id="PHUM310930-PA"/>
    </source>
</evidence>
<evidence type="ECO:0000256" key="6">
    <source>
        <dbReference type="ARBA" id="ARBA00022974"/>
    </source>
</evidence>
<evidence type="ECO:0000256" key="11">
    <source>
        <dbReference type="RuleBase" id="RU003518"/>
    </source>
</evidence>
<evidence type="ECO:0000256" key="10">
    <source>
        <dbReference type="ARBA" id="ARBA00023288"/>
    </source>
</evidence>
<keyword evidence="5" id="KW-0732">Signal</keyword>
<proteinExistence type="inferred from homology"/>
<evidence type="ECO:0000256" key="1">
    <source>
        <dbReference type="ARBA" id="ARBA00004609"/>
    </source>
</evidence>
<dbReference type="eggNOG" id="KOG3821">
    <property type="taxonomic scope" value="Eukaryota"/>
</dbReference>
<dbReference type="InParanoid" id="E0VMJ1"/>
<evidence type="ECO:0000256" key="3">
    <source>
        <dbReference type="ARBA" id="ARBA00022475"/>
    </source>
</evidence>
<comment type="subcellular location">
    <subcellularLocation>
        <location evidence="1 12">Cell membrane</location>
        <topology evidence="1 12">Lipid-anchor</topology>
        <topology evidence="1 12">GPI-anchor</topology>
    </subcellularLocation>
</comment>
<dbReference type="KEGG" id="phu:Phum_PHUM310930"/>
<dbReference type="CTD" id="8235893"/>
<keyword evidence="3" id="KW-1003">Cell membrane</keyword>
<dbReference type="GO" id="GO:0045202">
    <property type="term" value="C:synapse"/>
    <property type="evidence" value="ECO:0007669"/>
    <property type="project" value="TreeGrafter"/>
</dbReference>
<dbReference type="InterPro" id="IPR001863">
    <property type="entry name" value="Glypican"/>
</dbReference>
<keyword evidence="9 12" id="KW-0357">Heparan sulfate</keyword>
<gene>
    <name evidence="15" type="primary">8235893</name>
    <name evidence="14" type="ORF">Phum_PHUM310930</name>
</gene>
<dbReference type="GO" id="GO:0009986">
    <property type="term" value="C:cell surface"/>
    <property type="evidence" value="ECO:0007669"/>
    <property type="project" value="TreeGrafter"/>
</dbReference>
<sequence>MFKKTYGIIYEQNSFVFTDLFEELERYYLKGQIDLEEAMENFFTPLYQKMFTVLNSQYQFDDKYLICIGDHMKDLKPFGDVPQKLSVQIKRSFVATRTFAQALNLAKDIVNNMKNLGAAGDCHDAFFRMSQCQACKGVPDLKPCTHLCLNVMKGCLAYQMGLEDEWNHFVDALDKVSDRLLGPFNIEVVVEPINIKISEAIMNFQENSLEVSERVFNGCGRLSLRGRSRRDMKEIQLETYEFAKESHKITKSPRHPTLEKLIRDIRQKVKDSKSFWSYLPYHLCNNEKFAVVMNDDPCWNGSAVGRYTREAVDNGLSNQQNNPEVTVDTTKPKSILNEQIYSLKILTSKLKNAYNGMDVDWIDTEDSSSADIGSGEGSGEKDVVDVEGSGESTNDLNNDYDKKETKKIFPFIPLRPVSSNEGTNSVSKNEKGVLPKYNNGNGHFSSGRSQVICCLFALFG</sequence>
<keyword evidence="6 12" id="KW-0654">Proteoglycan</keyword>
<reference evidence="15" key="3">
    <citation type="submission" date="2021-02" db="UniProtKB">
        <authorList>
            <consortium name="EnsemblMetazoa"/>
        </authorList>
    </citation>
    <scope>IDENTIFICATION</scope>
    <source>
        <strain evidence="15">USDA</strain>
    </source>
</reference>
<dbReference type="GO" id="GO:0005886">
    <property type="term" value="C:plasma membrane"/>
    <property type="evidence" value="ECO:0007669"/>
    <property type="project" value="UniProtKB-SubCell"/>
</dbReference>
<dbReference type="GO" id="GO:0098552">
    <property type="term" value="C:side of membrane"/>
    <property type="evidence" value="ECO:0007669"/>
    <property type="project" value="UniProtKB-KW"/>
</dbReference>
<dbReference type="PANTHER" id="PTHR10822">
    <property type="entry name" value="GLYPICAN"/>
    <property type="match status" value="1"/>
</dbReference>
<dbReference type="PANTHER" id="PTHR10822:SF30">
    <property type="entry name" value="DALLY-LIKE, ISOFORM A"/>
    <property type="match status" value="1"/>
</dbReference>
<keyword evidence="4 12" id="KW-0336">GPI-anchor</keyword>